<keyword evidence="2" id="KW-0805">Transcription regulation</keyword>
<evidence type="ECO:0000313" key="10">
    <source>
        <dbReference type="Proteomes" id="UP000655443"/>
    </source>
</evidence>
<feature type="domain" description="RNA polymerase sigma-70 region 2" evidence="7">
    <location>
        <begin position="66"/>
        <end position="129"/>
    </location>
</feature>
<dbReference type="PANTHER" id="PTHR43133:SF8">
    <property type="entry name" value="RNA POLYMERASE SIGMA FACTOR HI_1459-RELATED"/>
    <property type="match status" value="1"/>
</dbReference>
<evidence type="ECO:0000256" key="4">
    <source>
        <dbReference type="ARBA" id="ARBA00023125"/>
    </source>
</evidence>
<reference evidence="9" key="1">
    <citation type="journal article" date="2014" name="Int. J. Syst. Evol. Microbiol.">
        <title>Complete genome sequence of Corynebacterium casei LMG S-19264T (=DSM 44701T), isolated from a smear-ripened cheese.</title>
        <authorList>
            <consortium name="US DOE Joint Genome Institute (JGI-PGF)"/>
            <person name="Walter F."/>
            <person name="Albersmeier A."/>
            <person name="Kalinowski J."/>
            <person name="Ruckert C."/>
        </authorList>
    </citation>
    <scope>NUCLEOTIDE SEQUENCE</scope>
    <source>
        <strain evidence="9">JCM 4714</strain>
    </source>
</reference>
<dbReference type="Pfam" id="PF04545">
    <property type="entry name" value="Sigma70_r4"/>
    <property type="match status" value="1"/>
</dbReference>
<dbReference type="InterPro" id="IPR007630">
    <property type="entry name" value="RNA_pol_sigma70_r4"/>
</dbReference>
<evidence type="ECO:0000259" key="7">
    <source>
        <dbReference type="Pfam" id="PF04542"/>
    </source>
</evidence>
<evidence type="ECO:0000313" key="9">
    <source>
        <dbReference type="EMBL" id="GHE14148.1"/>
    </source>
</evidence>
<dbReference type="InterPro" id="IPR039425">
    <property type="entry name" value="RNA_pol_sigma-70-like"/>
</dbReference>
<proteinExistence type="inferred from homology"/>
<feature type="compositionally biased region" description="Basic and acidic residues" evidence="6">
    <location>
        <begin position="1"/>
        <end position="14"/>
    </location>
</feature>
<accession>A0A918YSF7</accession>
<keyword evidence="3" id="KW-0731">Sigma factor</keyword>
<dbReference type="EMBL" id="BMVG01000047">
    <property type="protein sequence ID" value="GHE14148.1"/>
    <property type="molecule type" value="Genomic_DNA"/>
</dbReference>
<dbReference type="GO" id="GO:0016987">
    <property type="term" value="F:sigma factor activity"/>
    <property type="evidence" value="ECO:0007669"/>
    <property type="project" value="UniProtKB-KW"/>
</dbReference>
<comment type="similarity">
    <text evidence="1">Belongs to the sigma-70 factor family. ECF subfamily.</text>
</comment>
<dbReference type="NCBIfam" id="TIGR02937">
    <property type="entry name" value="sigma70-ECF"/>
    <property type="match status" value="1"/>
</dbReference>
<dbReference type="AlphaFoldDB" id="A0A918YSF7"/>
<name>A0A918YSF7_9ACTN</name>
<dbReference type="InterPro" id="IPR013325">
    <property type="entry name" value="RNA_pol_sigma_r2"/>
</dbReference>
<dbReference type="InterPro" id="IPR036388">
    <property type="entry name" value="WH-like_DNA-bd_sf"/>
</dbReference>
<dbReference type="SUPFAM" id="SSF88659">
    <property type="entry name" value="Sigma3 and sigma4 domains of RNA polymerase sigma factors"/>
    <property type="match status" value="1"/>
</dbReference>
<evidence type="ECO:0000256" key="3">
    <source>
        <dbReference type="ARBA" id="ARBA00023082"/>
    </source>
</evidence>
<protein>
    <recommendedName>
        <fullName evidence="11">Sigma-70 family RNA polymerase sigma factor</fullName>
    </recommendedName>
</protein>
<reference evidence="9" key="2">
    <citation type="submission" date="2020-09" db="EMBL/GenBank/DDBJ databases">
        <authorList>
            <person name="Sun Q."/>
            <person name="Ohkuma M."/>
        </authorList>
    </citation>
    <scope>NUCLEOTIDE SEQUENCE</scope>
    <source>
        <strain evidence="9">JCM 4714</strain>
    </source>
</reference>
<comment type="caution">
    <text evidence="9">The sequence shown here is derived from an EMBL/GenBank/DDBJ whole genome shotgun (WGS) entry which is preliminary data.</text>
</comment>
<feature type="domain" description="RNA polymerase sigma-70 region 4" evidence="8">
    <location>
        <begin position="165"/>
        <end position="213"/>
    </location>
</feature>
<organism evidence="9 10">
    <name type="scientific">Streptomyces alanosinicus</name>
    <dbReference type="NCBI Taxonomy" id="68171"/>
    <lineage>
        <taxon>Bacteria</taxon>
        <taxon>Bacillati</taxon>
        <taxon>Actinomycetota</taxon>
        <taxon>Actinomycetes</taxon>
        <taxon>Kitasatosporales</taxon>
        <taxon>Streptomycetaceae</taxon>
        <taxon>Streptomyces</taxon>
    </lineage>
</organism>
<evidence type="ECO:0000256" key="1">
    <source>
        <dbReference type="ARBA" id="ARBA00010641"/>
    </source>
</evidence>
<keyword evidence="10" id="KW-1185">Reference proteome</keyword>
<dbReference type="InterPro" id="IPR014284">
    <property type="entry name" value="RNA_pol_sigma-70_dom"/>
</dbReference>
<dbReference type="Pfam" id="PF04542">
    <property type="entry name" value="Sigma70_r2"/>
    <property type="match status" value="1"/>
</dbReference>
<sequence>MQIGDHFKDSREDGTPETPRPAGESADSAATQPGLNSADEEATRTAEKMSLEIRDDFAKYCELNTERLIGAAYRVTGSHWDAQDAVQNVWLKFWGSWHDAGFRDSVWNNRGYSYKAVFRAAIDLIRSEKSRAEREEKDARKVVAKDDDYLRVDDDDSFGRILEILHELNPDWRLVIHLRYAQELKIAEVAALLRVSEATARRYEKRALMALKEAYKGN</sequence>
<dbReference type="GO" id="GO:0006352">
    <property type="term" value="P:DNA-templated transcription initiation"/>
    <property type="evidence" value="ECO:0007669"/>
    <property type="project" value="InterPro"/>
</dbReference>
<keyword evidence="4" id="KW-0238">DNA-binding</keyword>
<dbReference type="InterPro" id="IPR007627">
    <property type="entry name" value="RNA_pol_sigma70_r2"/>
</dbReference>
<evidence type="ECO:0000256" key="2">
    <source>
        <dbReference type="ARBA" id="ARBA00023015"/>
    </source>
</evidence>
<dbReference type="RefSeq" id="WP_189958798.1">
    <property type="nucleotide sequence ID" value="NZ_BMVG01000047.1"/>
</dbReference>
<keyword evidence="5" id="KW-0804">Transcription</keyword>
<dbReference type="SUPFAM" id="SSF88946">
    <property type="entry name" value="Sigma2 domain of RNA polymerase sigma factors"/>
    <property type="match status" value="1"/>
</dbReference>
<feature type="region of interest" description="Disordered" evidence="6">
    <location>
        <begin position="1"/>
        <end position="46"/>
    </location>
</feature>
<dbReference type="GO" id="GO:0003677">
    <property type="term" value="F:DNA binding"/>
    <property type="evidence" value="ECO:0007669"/>
    <property type="project" value="UniProtKB-KW"/>
</dbReference>
<dbReference type="Gene3D" id="1.10.10.10">
    <property type="entry name" value="Winged helix-like DNA-binding domain superfamily/Winged helix DNA-binding domain"/>
    <property type="match status" value="1"/>
</dbReference>
<dbReference type="PANTHER" id="PTHR43133">
    <property type="entry name" value="RNA POLYMERASE ECF-TYPE SIGMA FACTO"/>
    <property type="match status" value="1"/>
</dbReference>
<dbReference type="InterPro" id="IPR013324">
    <property type="entry name" value="RNA_pol_sigma_r3/r4-like"/>
</dbReference>
<evidence type="ECO:0000256" key="5">
    <source>
        <dbReference type="ARBA" id="ARBA00023163"/>
    </source>
</evidence>
<dbReference type="Proteomes" id="UP000655443">
    <property type="component" value="Unassembled WGS sequence"/>
</dbReference>
<evidence type="ECO:0000256" key="6">
    <source>
        <dbReference type="SAM" id="MobiDB-lite"/>
    </source>
</evidence>
<evidence type="ECO:0000259" key="8">
    <source>
        <dbReference type="Pfam" id="PF04545"/>
    </source>
</evidence>
<dbReference type="Gene3D" id="1.10.1740.10">
    <property type="match status" value="1"/>
</dbReference>
<gene>
    <name evidence="9" type="ORF">GCM10010339_83730</name>
</gene>
<dbReference type="CDD" id="cd06171">
    <property type="entry name" value="Sigma70_r4"/>
    <property type="match status" value="1"/>
</dbReference>
<evidence type="ECO:0008006" key="11">
    <source>
        <dbReference type="Google" id="ProtNLM"/>
    </source>
</evidence>